<keyword evidence="1" id="KW-1133">Transmembrane helix</keyword>
<dbReference type="RefSeq" id="WP_301701542.1">
    <property type="nucleotide sequence ID" value="NZ_JAUJYW010000008.1"/>
</dbReference>
<dbReference type="PANTHER" id="PTHR23537:SF1">
    <property type="entry name" value="SUGAR TRANSPORTER"/>
    <property type="match status" value="1"/>
</dbReference>
<comment type="caution">
    <text evidence="2">The sequence shown here is derived from an EMBL/GenBank/DDBJ whole genome shotgun (WGS) entry which is preliminary data.</text>
</comment>
<feature type="transmembrane region" description="Helical" evidence="1">
    <location>
        <begin position="84"/>
        <end position="103"/>
    </location>
</feature>
<dbReference type="CDD" id="cd06180">
    <property type="entry name" value="MFS_YjiJ"/>
    <property type="match status" value="1"/>
</dbReference>
<feature type="transmembrane region" description="Helical" evidence="1">
    <location>
        <begin position="298"/>
        <end position="319"/>
    </location>
</feature>
<feature type="transmembrane region" description="Helical" evidence="1">
    <location>
        <begin position="331"/>
        <end position="355"/>
    </location>
</feature>
<evidence type="ECO:0000313" key="2">
    <source>
        <dbReference type="EMBL" id="MDN8601351.1"/>
    </source>
</evidence>
<organism evidence="2 3">
    <name type="scientific">Citrobacter enshiensis</name>
    <dbReference type="NCBI Taxonomy" id="2971264"/>
    <lineage>
        <taxon>Bacteria</taxon>
        <taxon>Pseudomonadati</taxon>
        <taxon>Pseudomonadota</taxon>
        <taxon>Gammaproteobacteria</taxon>
        <taxon>Enterobacterales</taxon>
        <taxon>Enterobacteriaceae</taxon>
        <taxon>Citrobacter</taxon>
    </lineage>
</organism>
<reference evidence="2 3" key="1">
    <citation type="submission" date="2023-07" db="EMBL/GenBank/DDBJ databases">
        <title>Citrobacter selenititolerans sp. nov., isolated from seleniferous soil.</title>
        <authorList>
            <person name="Zhang S."/>
            <person name="Li K."/>
            <person name="Peng J."/>
            <person name="Wang H."/>
            <person name="Sun J."/>
            <person name="Guo Y."/>
        </authorList>
    </citation>
    <scope>NUCLEOTIDE SEQUENCE [LARGE SCALE GENOMIC DNA]</scope>
    <source>
        <strain evidence="2 3">S2-9</strain>
    </source>
</reference>
<keyword evidence="1" id="KW-0812">Transmembrane</keyword>
<sequence>MIQGNTDSDRYSIRTSLFGMLVLALGMGIGRFLYTPMLALLLTEGHFSFSQLSWIASANYAGYLAGSLLFSFGLFHLPSRLRPMLLTSAIATGGLIVAMSVFTQPALVMLIRFLAGVASAGMMIFGTMTVLQHTRHPFVIASLFSGVGAGIILGNEYVIAGIQMSLASHALWLGAGALSGLLLLLLAWLMPGRAHALPPAPLATARNPVMRWWQLTLLYGLAGFGYIIVATYLPLMAHNAGSPQIALHLWSLVGLAIIPGCFGWLWAAKRWGVLQCLTANLIIQGVCVMLTLASDAPLLLIVSSIGFGATFMGTTSLVMPLARQLSVPGNINLLGVVTLTYGIGQIVGPMLTSMLGSGSEALTHATLWGAAALFLAATISAMQLYKR</sequence>
<feature type="transmembrane region" description="Helical" evidence="1">
    <location>
        <begin position="273"/>
        <end position="292"/>
    </location>
</feature>
<feature type="transmembrane region" description="Helical" evidence="1">
    <location>
        <begin position="245"/>
        <end position="266"/>
    </location>
</feature>
<feature type="transmembrane region" description="Helical" evidence="1">
    <location>
        <begin position="109"/>
        <end position="131"/>
    </location>
</feature>
<name>A0ABT8PYE5_9ENTR</name>
<protein>
    <submittedName>
        <fullName evidence="2">MFS transporter</fullName>
    </submittedName>
</protein>
<feature type="transmembrane region" description="Helical" evidence="1">
    <location>
        <begin position="367"/>
        <end position="385"/>
    </location>
</feature>
<dbReference type="Gene3D" id="1.20.1250.20">
    <property type="entry name" value="MFS general substrate transporter like domains"/>
    <property type="match status" value="2"/>
</dbReference>
<feature type="transmembrane region" description="Helical" evidence="1">
    <location>
        <begin position="171"/>
        <end position="191"/>
    </location>
</feature>
<gene>
    <name evidence="2" type="ORF">Q0A17_18320</name>
</gene>
<keyword evidence="1" id="KW-0472">Membrane</keyword>
<dbReference type="EMBL" id="JAUJYW010000008">
    <property type="protein sequence ID" value="MDN8601351.1"/>
    <property type="molecule type" value="Genomic_DNA"/>
</dbReference>
<dbReference type="PANTHER" id="PTHR23537">
    <property type="match status" value="1"/>
</dbReference>
<accession>A0ABT8PYE5</accession>
<feature type="transmembrane region" description="Helical" evidence="1">
    <location>
        <begin position="212"/>
        <end position="233"/>
    </location>
</feature>
<dbReference type="Proteomes" id="UP001174867">
    <property type="component" value="Unassembled WGS sequence"/>
</dbReference>
<keyword evidence="3" id="KW-1185">Reference proteome</keyword>
<dbReference type="Pfam" id="PF06779">
    <property type="entry name" value="MFS_4"/>
    <property type="match status" value="1"/>
</dbReference>
<dbReference type="InterPro" id="IPR010645">
    <property type="entry name" value="MFS_4"/>
</dbReference>
<feature type="transmembrane region" description="Helical" evidence="1">
    <location>
        <begin position="12"/>
        <end position="34"/>
    </location>
</feature>
<feature type="transmembrane region" description="Helical" evidence="1">
    <location>
        <begin position="54"/>
        <end position="77"/>
    </location>
</feature>
<dbReference type="InterPro" id="IPR036259">
    <property type="entry name" value="MFS_trans_sf"/>
</dbReference>
<evidence type="ECO:0000256" key="1">
    <source>
        <dbReference type="SAM" id="Phobius"/>
    </source>
</evidence>
<evidence type="ECO:0000313" key="3">
    <source>
        <dbReference type="Proteomes" id="UP001174867"/>
    </source>
</evidence>
<dbReference type="SUPFAM" id="SSF103473">
    <property type="entry name" value="MFS general substrate transporter"/>
    <property type="match status" value="1"/>
</dbReference>
<feature type="transmembrane region" description="Helical" evidence="1">
    <location>
        <begin position="138"/>
        <end position="159"/>
    </location>
</feature>
<proteinExistence type="predicted"/>